<accession>A0AAW1VCH3</accession>
<keyword evidence="1" id="KW-0175">Coiled coil</keyword>
<keyword evidence="4" id="KW-1185">Reference proteome</keyword>
<evidence type="ECO:0008006" key="5">
    <source>
        <dbReference type="Google" id="ProtNLM"/>
    </source>
</evidence>
<dbReference type="PANTHER" id="PTHR14005">
    <property type="entry name" value="EUKARYOTIC TRANSLATION INITIATION FACTOR 3, THETA SUBUNIT"/>
    <property type="match status" value="1"/>
</dbReference>
<evidence type="ECO:0000313" key="4">
    <source>
        <dbReference type="Proteomes" id="UP001431783"/>
    </source>
</evidence>
<organism evidence="3 4">
    <name type="scientific">Henosepilachna vigintioctopunctata</name>
    <dbReference type="NCBI Taxonomy" id="420089"/>
    <lineage>
        <taxon>Eukaryota</taxon>
        <taxon>Metazoa</taxon>
        <taxon>Ecdysozoa</taxon>
        <taxon>Arthropoda</taxon>
        <taxon>Hexapoda</taxon>
        <taxon>Insecta</taxon>
        <taxon>Pterygota</taxon>
        <taxon>Neoptera</taxon>
        <taxon>Endopterygota</taxon>
        <taxon>Coleoptera</taxon>
        <taxon>Polyphaga</taxon>
        <taxon>Cucujiformia</taxon>
        <taxon>Coccinelloidea</taxon>
        <taxon>Coccinellidae</taxon>
        <taxon>Epilachninae</taxon>
        <taxon>Epilachnini</taxon>
        <taxon>Henosepilachna</taxon>
    </lineage>
</organism>
<feature type="coiled-coil region" evidence="1">
    <location>
        <begin position="124"/>
        <end position="168"/>
    </location>
</feature>
<dbReference type="AlphaFoldDB" id="A0AAW1VCH3"/>
<dbReference type="EMBL" id="JARQZJ010000126">
    <property type="protein sequence ID" value="KAK9890721.1"/>
    <property type="molecule type" value="Genomic_DNA"/>
</dbReference>
<dbReference type="PANTHER" id="PTHR14005:SF0">
    <property type="entry name" value="EUKARYOTIC TRANSLATION INITIATION FACTOR 3 SUBUNIT A"/>
    <property type="match status" value="1"/>
</dbReference>
<dbReference type="GO" id="GO:0003729">
    <property type="term" value="F:mRNA binding"/>
    <property type="evidence" value="ECO:0007669"/>
    <property type="project" value="TreeGrafter"/>
</dbReference>
<feature type="coiled-coil region" evidence="1">
    <location>
        <begin position="197"/>
        <end position="235"/>
    </location>
</feature>
<feature type="compositionally biased region" description="Basic and acidic residues" evidence="2">
    <location>
        <begin position="372"/>
        <end position="492"/>
    </location>
</feature>
<dbReference type="Proteomes" id="UP001431783">
    <property type="component" value="Unassembled WGS sequence"/>
</dbReference>
<reference evidence="3 4" key="1">
    <citation type="submission" date="2023-03" db="EMBL/GenBank/DDBJ databases">
        <title>Genome insight into feeding habits of ladybird beetles.</title>
        <authorList>
            <person name="Li H.-S."/>
            <person name="Huang Y.-H."/>
            <person name="Pang H."/>
        </authorList>
    </citation>
    <scope>NUCLEOTIDE SEQUENCE [LARGE SCALE GENOMIC DNA]</scope>
    <source>
        <strain evidence="3">SYSU_2023b</strain>
        <tissue evidence="3">Whole body</tissue>
    </source>
</reference>
<dbReference type="GO" id="GO:0003743">
    <property type="term" value="F:translation initiation factor activity"/>
    <property type="evidence" value="ECO:0007669"/>
    <property type="project" value="TreeGrafter"/>
</dbReference>
<dbReference type="GO" id="GO:0002188">
    <property type="term" value="P:translation reinitiation"/>
    <property type="evidence" value="ECO:0007669"/>
    <property type="project" value="TreeGrafter"/>
</dbReference>
<feature type="compositionally biased region" description="Basic and acidic residues" evidence="2">
    <location>
        <begin position="701"/>
        <end position="760"/>
    </location>
</feature>
<feature type="compositionally biased region" description="Basic and acidic residues" evidence="2">
    <location>
        <begin position="576"/>
        <end position="630"/>
    </location>
</feature>
<feature type="compositionally biased region" description="Basic and acidic residues" evidence="2">
    <location>
        <begin position="639"/>
        <end position="674"/>
    </location>
</feature>
<dbReference type="InterPro" id="IPR027512">
    <property type="entry name" value="EIF3A"/>
</dbReference>
<dbReference type="GO" id="GO:0071540">
    <property type="term" value="C:eukaryotic translation initiation factor 3 complex, eIF3e"/>
    <property type="evidence" value="ECO:0007669"/>
    <property type="project" value="TreeGrafter"/>
</dbReference>
<comment type="caution">
    <text evidence="3">The sequence shown here is derived from an EMBL/GenBank/DDBJ whole genome shotgun (WGS) entry which is preliminary data.</text>
</comment>
<feature type="compositionally biased region" description="Basic and acidic residues" evidence="2">
    <location>
        <begin position="544"/>
        <end position="566"/>
    </location>
</feature>
<gene>
    <name evidence="3" type="ORF">WA026_012069</name>
</gene>
<dbReference type="GO" id="GO:0001732">
    <property type="term" value="P:formation of cytoplasmic translation initiation complex"/>
    <property type="evidence" value="ECO:0007669"/>
    <property type="project" value="TreeGrafter"/>
</dbReference>
<feature type="compositionally biased region" description="Basic and acidic residues" evidence="2">
    <location>
        <begin position="804"/>
        <end position="818"/>
    </location>
</feature>
<proteinExistence type="predicted"/>
<sequence>MERLLVDCVRYNDMQVRIDHGKNCVHFGIDLSESQREDKPEGPTLQVMPSEQIRNQLVNMSIVLHKAIGVINPQRKKNERDRIRTVMVQNYHDNKAREHQKILQRHKIIEDRKEYIERLNTVREVEEQRRLEEIQKQYVIAEQKRLELEREERERKRALNEIQQIKDRHLKEKLQQISQTGHGQKMLKKLDEDDIKKLDADQIAAKEEEELKKERRELQAKLKSQEKKVDYFERAKRLEEIPLLQASIKEKQLLDQNFWEQLEKERIAAAIEERKLAVATRDRLLRMKPDKDVFLAKLKKERNIVYEDKLKEFEEMLTEERKKRLLKRKVERKEERRIQWLKEKENYEQKKREEQRRREEELQLEREEIARKEREEREKKEREEKEKKAIEHREMLERTAAKQRLRDEEIERKLRVEREQLADQVKGKDSWRTKALKDRDGDRGLTRERDTEKRGPFERDSDKRQPALERERDRERRPPTSDRDSEKTKPATESETTDGVWRRAESKPAAPPAEEGKKSEVYRPKFRTEENRSSDPAPNAWRSIRTEEKKDDDRDRREDNREHREYQPITRGEGGFNRDRREGFMRKDDRDRDYNRGRGKDEDRDREDRPPRRDFRGGEFRRNEDKEEGRSSGAWRTAAGDKRQDGDYRSMSKYDNDENRNSKREDRERDETPREMGNWRTNRKPDDEQPSSVYRPPRGVSNRDRDGTRDREGFRDRDGQRERGGFRDRDGQRERDGFRDRDSQKERDGLRDRDGPRREMNNGTQLGVEKEDTFDQPAWKTVQKVKSDQPKTGGNGGDKLTTSSKEKVQEQPEQHEADEGWSTVSKRR</sequence>
<feature type="compositionally biased region" description="Basic and acidic residues" evidence="2">
    <location>
        <begin position="514"/>
        <end position="533"/>
    </location>
</feature>
<protein>
    <recommendedName>
        <fullName evidence="5">Eukaryotic translation initiation factor 3 subunit A</fullName>
    </recommendedName>
</protein>
<dbReference type="GO" id="GO:0043614">
    <property type="term" value="C:multi-eIF complex"/>
    <property type="evidence" value="ECO:0007669"/>
    <property type="project" value="TreeGrafter"/>
</dbReference>
<dbReference type="GO" id="GO:0071541">
    <property type="term" value="C:eukaryotic translation initiation factor 3 complex, eIF3m"/>
    <property type="evidence" value="ECO:0007669"/>
    <property type="project" value="TreeGrafter"/>
</dbReference>
<evidence type="ECO:0000256" key="2">
    <source>
        <dbReference type="SAM" id="MobiDB-lite"/>
    </source>
</evidence>
<name>A0AAW1VCH3_9CUCU</name>
<evidence type="ECO:0000313" key="3">
    <source>
        <dbReference type="EMBL" id="KAK9890721.1"/>
    </source>
</evidence>
<feature type="region of interest" description="Disordered" evidence="2">
    <location>
        <begin position="372"/>
        <end position="828"/>
    </location>
</feature>
<evidence type="ECO:0000256" key="1">
    <source>
        <dbReference type="SAM" id="Coils"/>
    </source>
</evidence>